<evidence type="ECO:0008006" key="4">
    <source>
        <dbReference type="Google" id="ProtNLM"/>
    </source>
</evidence>
<evidence type="ECO:0000256" key="1">
    <source>
        <dbReference type="SAM" id="Coils"/>
    </source>
</evidence>
<reference evidence="2" key="1">
    <citation type="submission" date="2020-12" db="EMBL/GenBank/DDBJ databases">
        <title>WGS assembly of Carya illinoinensis cv. Pawnee.</title>
        <authorList>
            <person name="Platts A."/>
            <person name="Shu S."/>
            <person name="Wright S."/>
            <person name="Barry K."/>
            <person name="Edger P."/>
            <person name="Pires J.C."/>
            <person name="Schmutz J."/>
        </authorList>
    </citation>
    <scope>NUCLEOTIDE SEQUENCE</scope>
    <source>
        <tissue evidence="2">Leaf</tissue>
    </source>
</reference>
<gene>
    <name evidence="2" type="ORF">CIPAW_08G047100</name>
</gene>
<dbReference type="AlphaFoldDB" id="A0A8T1PIS6"/>
<accession>A0A8T1PIS6</accession>
<dbReference type="Pfam" id="PF03004">
    <property type="entry name" value="Transposase_24"/>
    <property type="match status" value="1"/>
</dbReference>
<protein>
    <recommendedName>
        <fullName evidence="4">Transposase</fullName>
    </recommendedName>
</protein>
<comment type="caution">
    <text evidence="2">The sequence shown here is derived from an EMBL/GenBank/DDBJ whole genome shotgun (WGS) entry which is preliminary data.</text>
</comment>
<keyword evidence="3" id="KW-1185">Reference proteome</keyword>
<evidence type="ECO:0000313" key="2">
    <source>
        <dbReference type="EMBL" id="KAG6644319.1"/>
    </source>
</evidence>
<proteinExistence type="predicted"/>
<dbReference type="PANTHER" id="PTHR33499:SF11">
    <property type="entry name" value="NO APICAL MERISTEM-ASSOCIATED C-TERMINAL DOMAIN-CONTAINING PROTEIN"/>
    <property type="match status" value="1"/>
</dbReference>
<dbReference type="InterPro" id="IPR004252">
    <property type="entry name" value="Probable_transposase_24"/>
</dbReference>
<organism evidence="2 3">
    <name type="scientific">Carya illinoinensis</name>
    <name type="common">Pecan</name>
    <dbReference type="NCBI Taxonomy" id="32201"/>
    <lineage>
        <taxon>Eukaryota</taxon>
        <taxon>Viridiplantae</taxon>
        <taxon>Streptophyta</taxon>
        <taxon>Embryophyta</taxon>
        <taxon>Tracheophyta</taxon>
        <taxon>Spermatophyta</taxon>
        <taxon>Magnoliopsida</taxon>
        <taxon>eudicotyledons</taxon>
        <taxon>Gunneridae</taxon>
        <taxon>Pentapetalae</taxon>
        <taxon>rosids</taxon>
        <taxon>fabids</taxon>
        <taxon>Fagales</taxon>
        <taxon>Juglandaceae</taxon>
        <taxon>Carya</taxon>
    </lineage>
</organism>
<feature type="coiled-coil region" evidence="1">
    <location>
        <begin position="290"/>
        <end position="317"/>
    </location>
</feature>
<name>A0A8T1PIS6_CARIL</name>
<evidence type="ECO:0000313" key="3">
    <source>
        <dbReference type="Proteomes" id="UP000811609"/>
    </source>
</evidence>
<dbReference type="EMBL" id="CM031816">
    <property type="protein sequence ID" value="KAG6644319.1"/>
    <property type="molecule type" value="Genomic_DNA"/>
</dbReference>
<dbReference type="PANTHER" id="PTHR33499">
    <property type="entry name" value="OS12G0282400 PROTEIN-RELATED"/>
    <property type="match status" value="1"/>
</dbReference>
<keyword evidence="1" id="KW-0175">Coiled coil</keyword>
<dbReference type="Proteomes" id="UP000811609">
    <property type="component" value="Chromosome 8"/>
</dbReference>
<sequence length="401" mass="46145">MVLGTDVNEINSGTTDDVPECNGKQTMRRCRGPVGCTEFMKFRKHGLIPLQINDGERAPSCENAVFFTTRVTWIIKHHASMIQNSWDVVDAQEKEELINRVRADFILDWSKRNHHEMVERNLGKKFNDFRYQLHKIYKGCDTHQEALMKSTSLVEPDVWKKLCERWGSDEFKKKSKQNTANRKKQRVNHTTGKKSFVRLIQEMGPSANNLVNFYKETHWSKKKGTFVTPMTETYYNTMCEKLYEIQPEECTDEAAKTIFRDVLGHRSGYTRGLGGSVITETRPSAMLAQLEHLGQENEKHKNEALMYKTELDEMKRDVRQLLVWQMSYDKRMDDSTSQRVSNRDTQGDEHILLHSCGGGNGAGFLKLVLVARMASQQSDGHVNHGTGAVEQFVKGTYDRLI</sequence>